<dbReference type="Proteomes" id="UP001233999">
    <property type="component" value="Unassembled WGS sequence"/>
</dbReference>
<keyword evidence="1" id="KW-0472">Membrane</keyword>
<dbReference type="EMBL" id="JASPKZ010003044">
    <property type="protein sequence ID" value="KAJ9594480.1"/>
    <property type="molecule type" value="Genomic_DNA"/>
</dbReference>
<protein>
    <submittedName>
        <fullName evidence="2">Uncharacterized protein</fullName>
    </submittedName>
</protein>
<accession>A0AAD8A991</accession>
<feature type="non-terminal residue" evidence="2">
    <location>
        <position position="63"/>
    </location>
</feature>
<evidence type="ECO:0000256" key="1">
    <source>
        <dbReference type="SAM" id="Phobius"/>
    </source>
</evidence>
<dbReference type="AlphaFoldDB" id="A0AAD8A991"/>
<evidence type="ECO:0000313" key="3">
    <source>
        <dbReference type="Proteomes" id="UP001233999"/>
    </source>
</evidence>
<sequence length="63" mass="7445">SIDVSIFSLYLPGISSIFASLRYSGYIMLFRREDHEKAIKIHSERFHIIKGSLLLLILYFLRR</sequence>
<proteinExistence type="predicted"/>
<evidence type="ECO:0000313" key="2">
    <source>
        <dbReference type="EMBL" id="KAJ9594480.1"/>
    </source>
</evidence>
<feature type="transmembrane region" description="Helical" evidence="1">
    <location>
        <begin position="6"/>
        <end position="25"/>
    </location>
</feature>
<keyword evidence="3" id="KW-1185">Reference proteome</keyword>
<gene>
    <name evidence="2" type="ORF">L9F63_014092</name>
</gene>
<feature type="non-terminal residue" evidence="2">
    <location>
        <position position="1"/>
    </location>
</feature>
<organism evidence="2 3">
    <name type="scientific">Diploptera punctata</name>
    <name type="common">Pacific beetle cockroach</name>
    <dbReference type="NCBI Taxonomy" id="6984"/>
    <lineage>
        <taxon>Eukaryota</taxon>
        <taxon>Metazoa</taxon>
        <taxon>Ecdysozoa</taxon>
        <taxon>Arthropoda</taxon>
        <taxon>Hexapoda</taxon>
        <taxon>Insecta</taxon>
        <taxon>Pterygota</taxon>
        <taxon>Neoptera</taxon>
        <taxon>Polyneoptera</taxon>
        <taxon>Dictyoptera</taxon>
        <taxon>Blattodea</taxon>
        <taxon>Blaberoidea</taxon>
        <taxon>Blaberidae</taxon>
        <taxon>Diplopterinae</taxon>
        <taxon>Diploptera</taxon>
    </lineage>
</organism>
<reference evidence="2" key="2">
    <citation type="submission" date="2023-05" db="EMBL/GenBank/DDBJ databases">
        <authorList>
            <person name="Fouks B."/>
        </authorList>
    </citation>
    <scope>NUCLEOTIDE SEQUENCE</scope>
    <source>
        <strain evidence="2">Stay&amp;Tobe</strain>
        <tissue evidence="2">Testes</tissue>
    </source>
</reference>
<keyword evidence="1" id="KW-1133">Transmembrane helix</keyword>
<keyword evidence="1" id="KW-0812">Transmembrane</keyword>
<feature type="transmembrane region" description="Helical" evidence="1">
    <location>
        <begin position="46"/>
        <end position="62"/>
    </location>
</feature>
<reference evidence="2" key="1">
    <citation type="journal article" date="2023" name="IScience">
        <title>Live-bearing cockroach genome reveals convergent evolutionary mechanisms linked to viviparity in insects and beyond.</title>
        <authorList>
            <person name="Fouks B."/>
            <person name="Harrison M.C."/>
            <person name="Mikhailova A.A."/>
            <person name="Marchal E."/>
            <person name="English S."/>
            <person name="Carruthers M."/>
            <person name="Jennings E.C."/>
            <person name="Chiamaka E.L."/>
            <person name="Frigard R.A."/>
            <person name="Pippel M."/>
            <person name="Attardo G.M."/>
            <person name="Benoit J.B."/>
            <person name="Bornberg-Bauer E."/>
            <person name="Tobe S.S."/>
        </authorList>
    </citation>
    <scope>NUCLEOTIDE SEQUENCE</scope>
    <source>
        <strain evidence="2">Stay&amp;Tobe</strain>
    </source>
</reference>
<name>A0AAD8A991_DIPPU</name>
<comment type="caution">
    <text evidence="2">The sequence shown here is derived from an EMBL/GenBank/DDBJ whole genome shotgun (WGS) entry which is preliminary data.</text>
</comment>